<keyword evidence="2" id="KW-1185">Reference proteome</keyword>
<evidence type="ECO:0000313" key="1">
    <source>
        <dbReference type="EnsemblMetazoa" id="AFAF017941-PA"/>
    </source>
</evidence>
<dbReference type="Proteomes" id="UP000075886">
    <property type="component" value="Unassembled WGS sequence"/>
</dbReference>
<organism evidence="1 2">
    <name type="scientific">Anopheles farauti</name>
    <dbReference type="NCBI Taxonomy" id="69004"/>
    <lineage>
        <taxon>Eukaryota</taxon>
        <taxon>Metazoa</taxon>
        <taxon>Ecdysozoa</taxon>
        <taxon>Arthropoda</taxon>
        <taxon>Hexapoda</taxon>
        <taxon>Insecta</taxon>
        <taxon>Pterygota</taxon>
        <taxon>Neoptera</taxon>
        <taxon>Endopterygota</taxon>
        <taxon>Diptera</taxon>
        <taxon>Nematocera</taxon>
        <taxon>Culicoidea</taxon>
        <taxon>Culicidae</taxon>
        <taxon>Anophelinae</taxon>
        <taxon>Anopheles</taxon>
    </lineage>
</organism>
<dbReference type="EMBL" id="AXCN02000230">
    <property type="status" value="NOT_ANNOTATED_CDS"/>
    <property type="molecule type" value="Genomic_DNA"/>
</dbReference>
<reference evidence="2" key="1">
    <citation type="submission" date="2014-01" db="EMBL/GenBank/DDBJ databases">
        <title>The Genome Sequence of Anopheles farauti FAR1 (V2).</title>
        <authorList>
            <consortium name="The Broad Institute Genomics Platform"/>
            <person name="Neafsey D.E."/>
            <person name="Besansky N."/>
            <person name="Howell P."/>
            <person name="Walton C."/>
            <person name="Young S.K."/>
            <person name="Zeng Q."/>
            <person name="Gargeya S."/>
            <person name="Fitzgerald M."/>
            <person name="Haas B."/>
            <person name="Abouelleil A."/>
            <person name="Allen A.W."/>
            <person name="Alvarado L."/>
            <person name="Arachchi H.M."/>
            <person name="Berlin A.M."/>
            <person name="Chapman S.B."/>
            <person name="Gainer-Dewar J."/>
            <person name="Goldberg J."/>
            <person name="Griggs A."/>
            <person name="Gujja S."/>
            <person name="Hansen M."/>
            <person name="Howarth C."/>
            <person name="Imamovic A."/>
            <person name="Ireland A."/>
            <person name="Larimer J."/>
            <person name="McCowan C."/>
            <person name="Murphy C."/>
            <person name="Pearson M."/>
            <person name="Poon T.W."/>
            <person name="Priest M."/>
            <person name="Roberts A."/>
            <person name="Saif S."/>
            <person name="Shea T."/>
            <person name="Sisk P."/>
            <person name="Sykes S."/>
            <person name="Wortman J."/>
            <person name="Nusbaum C."/>
            <person name="Birren B."/>
        </authorList>
    </citation>
    <scope>NUCLEOTIDE SEQUENCE [LARGE SCALE GENOMIC DNA]</scope>
    <source>
        <strain evidence="2">FAR1</strain>
    </source>
</reference>
<name>A0A182QVW5_9DIPT</name>
<sequence>MAHYGITERVAINMRHWHGILSPGAHCGLVAVASAVAGLYVICTDTSHWAYHQGLELGKRTGVFCRRGKGQFHSRSGPAGFTCAARVPKRRVKTSRKAKAVFLKRFAIHHQRSSTARIARNVKSAGPPLQKVKRSFY</sequence>
<dbReference type="EnsemblMetazoa" id="AFAF017941-RA">
    <property type="protein sequence ID" value="AFAF017941-PA"/>
    <property type="gene ID" value="AFAF017941"/>
</dbReference>
<dbReference type="VEuPathDB" id="VectorBase:AFAF017941"/>
<protein>
    <submittedName>
        <fullName evidence="1">Uncharacterized protein</fullName>
    </submittedName>
</protein>
<dbReference type="AlphaFoldDB" id="A0A182QVW5"/>
<evidence type="ECO:0000313" key="2">
    <source>
        <dbReference type="Proteomes" id="UP000075886"/>
    </source>
</evidence>
<proteinExistence type="predicted"/>
<accession>A0A182QVW5</accession>
<reference evidence="1" key="2">
    <citation type="submission" date="2020-05" db="UniProtKB">
        <authorList>
            <consortium name="EnsemblMetazoa"/>
        </authorList>
    </citation>
    <scope>IDENTIFICATION</scope>
    <source>
        <strain evidence="1">FAR1</strain>
    </source>
</reference>